<proteinExistence type="predicted"/>
<comment type="caution">
    <text evidence="2">The sequence shown here is derived from an EMBL/GenBank/DDBJ whole genome shotgun (WGS) entry which is preliminary data.</text>
</comment>
<reference evidence="2" key="1">
    <citation type="submission" date="2020-06" db="EMBL/GenBank/DDBJ databases">
        <authorList>
            <person name="Li T."/>
            <person name="Hu X."/>
            <person name="Zhang T."/>
            <person name="Song X."/>
            <person name="Zhang H."/>
            <person name="Dai N."/>
            <person name="Sheng W."/>
            <person name="Hou X."/>
            <person name="Wei L."/>
        </authorList>
    </citation>
    <scope>NUCLEOTIDE SEQUENCE</scope>
    <source>
        <strain evidence="2">KEN1</strain>
        <tissue evidence="2">Leaf</tissue>
    </source>
</reference>
<evidence type="ECO:0000313" key="2">
    <source>
        <dbReference type="EMBL" id="KAL0416339.1"/>
    </source>
</evidence>
<feature type="domain" description="Retrotransposon Copia-like N-terminal" evidence="1">
    <location>
        <begin position="7"/>
        <end position="54"/>
    </location>
</feature>
<protein>
    <recommendedName>
        <fullName evidence="1">Retrotransposon Copia-like N-terminal domain-containing protein</fullName>
    </recommendedName>
</protein>
<reference evidence="2" key="2">
    <citation type="journal article" date="2024" name="Plant">
        <title>Genomic evolution and insights into agronomic trait innovations of Sesamum species.</title>
        <authorList>
            <person name="Miao H."/>
            <person name="Wang L."/>
            <person name="Qu L."/>
            <person name="Liu H."/>
            <person name="Sun Y."/>
            <person name="Le M."/>
            <person name="Wang Q."/>
            <person name="Wei S."/>
            <person name="Zheng Y."/>
            <person name="Lin W."/>
            <person name="Duan Y."/>
            <person name="Cao H."/>
            <person name="Xiong S."/>
            <person name="Wang X."/>
            <person name="Wei L."/>
            <person name="Li C."/>
            <person name="Ma Q."/>
            <person name="Ju M."/>
            <person name="Zhao R."/>
            <person name="Li G."/>
            <person name="Mu C."/>
            <person name="Tian Q."/>
            <person name="Mei H."/>
            <person name="Zhang T."/>
            <person name="Gao T."/>
            <person name="Zhang H."/>
        </authorList>
    </citation>
    <scope>NUCLEOTIDE SEQUENCE</scope>
    <source>
        <strain evidence="2">KEN1</strain>
    </source>
</reference>
<dbReference type="AlphaFoldDB" id="A0AAW2UHC6"/>
<sequence length="106" mass="12099">MAVPYLHPSDHSGFVLASSPLDGSNLFAWSRYMYVSLGCKLKVRFIDGTFRRPAVGSVSFKQWRCVDLMVTSWLWNSIFKEIVEAFMYTSSSCELWFGPLGQISMQ</sequence>
<evidence type="ECO:0000259" key="1">
    <source>
        <dbReference type="Pfam" id="PF14244"/>
    </source>
</evidence>
<dbReference type="InterPro" id="IPR029472">
    <property type="entry name" value="Copia-like_N"/>
</dbReference>
<dbReference type="EMBL" id="JACGWN010000012">
    <property type="protein sequence ID" value="KAL0416339.1"/>
    <property type="molecule type" value="Genomic_DNA"/>
</dbReference>
<name>A0AAW2UHC6_9LAMI</name>
<dbReference type="PANTHER" id="PTHR37610">
    <property type="entry name" value="CCHC-TYPE DOMAIN-CONTAINING PROTEIN"/>
    <property type="match status" value="1"/>
</dbReference>
<accession>A0AAW2UHC6</accession>
<organism evidence="2">
    <name type="scientific">Sesamum latifolium</name>
    <dbReference type="NCBI Taxonomy" id="2727402"/>
    <lineage>
        <taxon>Eukaryota</taxon>
        <taxon>Viridiplantae</taxon>
        <taxon>Streptophyta</taxon>
        <taxon>Embryophyta</taxon>
        <taxon>Tracheophyta</taxon>
        <taxon>Spermatophyta</taxon>
        <taxon>Magnoliopsida</taxon>
        <taxon>eudicotyledons</taxon>
        <taxon>Gunneridae</taxon>
        <taxon>Pentapetalae</taxon>
        <taxon>asterids</taxon>
        <taxon>lamiids</taxon>
        <taxon>Lamiales</taxon>
        <taxon>Pedaliaceae</taxon>
        <taxon>Sesamum</taxon>
    </lineage>
</organism>
<dbReference type="Pfam" id="PF14244">
    <property type="entry name" value="Retrotran_gag_3"/>
    <property type="match status" value="1"/>
</dbReference>
<gene>
    <name evidence="2" type="ORF">Slati_3465800</name>
</gene>
<dbReference type="PANTHER" id="PTHR37610:SF40">
    <property type="entry name" value="OS01G0909600 PROTEIN"/>
    <property type="match status" value="1"/>
</dbReference>